<dbReference type="AlphaFoldDB" id="A0A290S283"/>
<reference evidence="1 2" key="1">
    <citation type="journal article" date="2012" name="J. Bacteriol.">
        <title>Genome sequences of type strains of seven species of the marine bacterium Pseudoalteromonas.</title>
        <authorList>
            <person name="Xie B.B."/>
            <person name="Shu Y.L."/>
            <person name="Qin Q.L."/>
            <person name="Rong J.C."/>
            <person name="Zhang X.Y."/>
            <person name="Chen X.L."/>
            <person name="Shi M."/>
            <person name="He H.L."/>
            <person name="Zhou B.C."/>
            <person name="Zhang Y.Z."/>
        </authorList>
    </citation>
    <scope>NUCLEOTIDE SEQUENCE [LARGE SCALE GENOMIC DNA]</scope>
    <source>
        <strain evidence="1 2">A 37-1-2</strain>
    </source>
</reference>
<dbReference type="EMBL" id="CP011025">
    <property type="protein sequence ID" value="ATC86274.1"/>
    <property type="molecule type" value="Genomic_DNA"/>
</dbReference>
<dbReference type="KEGG" id="part:PARC_a1689"/>
<accession>A0A290S283</accession>
<proteinExistence type="predicted"/>
<sequence>MNKAKYQLLFIEELVKKIKSAIPKVINTIIIIVLFKDFWVSS</sequence>
<name>A0A290S283_9GAMM</name>
<evidence type="ECO:0000313" key="1">
    <source>
        <dbReference type="EMBL" id="ATC86274.1"/>
    </source>
</evidence>
<evidence type="ECO:0000313" key="2">
    <source>
        <dbReference type="Proteomes" id="UP000016505"/>
    </source>
</evidence>
<organism evidence="1 2">
    <name type="scientific">Pseudoalteromonas arctica A 37-1-2</name>
    <dbReference type="NCBI Taxonomy" id="1117313"/>
    <lineage>
        <taxon>Bacteria</taxon>
        <taxon>Pseudomonadati</taxon>
        <taxon>Pseudomonadota</taxon>
        <taxon>Gammaproteobacteria</taxon>
        <taxon>Alteromonadales</taxon>
        <taxon>Pseudoalteromonadaceae</taxon>
        <taxon>Pseudoalteromonas</taxon>
    </lineage>
</organism>
<dbReference type="Proteomes" id="UP000016505">
    <property type="component" value="Chromosome I"/>
</dbReference>
<protein>
    <submittedName>
        <fullName evidence="1">Uncharacterized protein</fullName>
    </submittedName>
</protein>
<gene>
    <name evidence="1" type="ORF">PARC_a1689</name>
</gene>